<dbReference type="EMBL" id="JAUJEB010000007">
    <property type="protein sequence ID" value="MDN5216076.1"/>
    <property type="molecule type" value="Genomic_DNA"/>
</dbReference>
<protein>
    <submittedName>
        <fullName evidence="1">DUF4998 domain-containing protein</fullName>
    </submittedName>
</protein>
<dbReference type="PROSITE" id="PS51257">
    <property type="entry name" value="PROKAR_LIPOPROTEIN"/>
    <property type="match status" value="1"/>
</dbReference>
<keyword evidence="2" id="KW-1185">Reference proteome</keyword>
<dbReference type="Pfam" id="PF16389">
    <property type="entry name" value="DUF4998"/>
    <property type="match status" value="1"/>
</dbReference>
<proteinExistence type="predicted"/>
<dbReference type="InterPro" id="IPR008979">
    <property type="entry name" value="Galactose-bd-like_sf"/>
</dbReference>
<name>A0ABT8LFW6_9BACT</name>
<gene>
    <name evidence="1" type="ORF">QQ020_28615</name>
</gene>
<accession>A0ABT8LFW6</accession>
<sequence length="531" mass="57888">MKNFNISRIMLLGFVALWAGACQSEQDTFDEFVLNGENVVVGAVQDVKISHGVGKLKLEIALSGDPKIKKIIVNDGDTEVKTLDIVRNKDGKDTVSYTLDLEEKLYNFFIHTVDDAGNKSLPYEFVATVFADKYIKNLSSRKVTEVSFDAAGASSTISLGDPFERMNETTLTYADRDGVNQIISIPNEDNAVVIDDYAGGGKFQISSSYKPPLQEGESYFEDFLSKEVHEDNFPDCIAEANAALSATSFDFGQYNKDENSTVESFTVQSDDCIDGAVTVKTSAPFEVALVMDGPFDSSVAIDEITVAQTVYVRFSPASGKNQVFTGQIIVEAGAITTTPSIDLAGEEIGNLKSGLHILGPDEAGAFTTVDLPNDAFAHAWGGLWHEALFDGNQGTHGHTDHGFTPGHFTVDLGKDYVITKVGWKHRSGQHGRGLKRYQVWGLPGNMDVNAAATTKLIGDSESEWSKEMAQNGWTSLVNASLDSNPPESEGKTHDVSGFVYVRYIRVAVMESFHSESFFNFGELELTADFNQ</sequence>
<dbReference type="SUPFAM" id="SSF49785">
    <property type="entry name" value="Galactose-binding domain-like"/>
    <property type="match status" value="1"/>
</dbReference>
<dbReference type="Proteomes" id="UP001172083">
    <property type="component" value="Unassembled WGS sequence"/>
</dbReference>
<organism evidence="1 2">
    <name type="scientific">Agaribacillus aureus</name>
    <dbReference type="NCBI Taxonomy" id="3051825"/>
    <lineage>
        <taxon>Bacteria</taxon>
        <taxon>Pseudomonadati</taxon>
        <taxon>Bacteroidota</taxon>
        <taxon>Cytophagia</taxon>
        <taxon>Cytophagales</taxon>
        <taxon>Splendidivirgaceae</taxon>
        <taxon>Agaribacillus</taxon>
    </lineage>
</organism>
<dbReference type="RefSeq" id="WP_346761410.1">
    <property type="nucleotide sequence ID" value="NZ_JAUJEB010000007.1"/>
</dbReference>
<comment type="caution">
    <text evidence="1">The sequence shown here is derived from an EMBL/GenBank/DDBJ whole genome shotgun (WGS) entry which is preliminary data.</text>
</comment>
<dbReference type="Gene3D" id="2.60.120.260">
    <property type="entry name" value="Galactose-binding domain-like"/>
    <property type="match status" value="1"/>
</dbReference>
<reference evidence="1" key="1">
    <citation type="submission" date="2023-06" db="EMBL/GenBank/DDBJ databases">
        <title>Genomic of Agaribacillus aureum.</title>
        <authorList>
            <person name="Wang G."/>
        </authorList>
    </citation>
    <scope>NUCLEOTIDE SEQUENCE</scope>
    <source>
        <strain evidence="1">BMA12</strain>
    </source>
</reference>
<evidence type="ECO:0000313" key="2">
    <source>
        <dbReference type="Proteomes" id="UP001172083"/>
    </source>
</evidence>
<evidence type="ECO:0000313" key="1">
    <source>
        <dbReference type="EMBL" id="MDN5216076.1"/>
    </source>
</evidence>
<dbReference type="Pfam" id="PF22633">
    <property type="entry name" value="F5_F8_type_C_2"/>
    <property type="match status" value="1"/>
</dbReference>